<keyword evidence="3" id="KW-1185">Reference proteome</keyword>
<evidence type="ECO:0000313" key="3">
    <source>
        <dbReference type="Proteomes" id="UP000308828"/>
    </source>
</evidence>
<organism evidence="2 3">
    <name type="scientific">Peteryoungia ipomoeae</name>
    <dbReference type="NCBI Taxonomy" id="1210932"/>
    <lineage>
        <taxon>Bacteria</taxon>
        <taxon>Pseudomonadati</taxon>
        <taxon>Pseudomonadota</taxon>
        <taxon>Alphaproteobacteria</taxon>
        <taxon>Hyphomicrobiales</taxon>
        <taxon>Rhizobiaceae</taxon>
        <taxon>Peteryoungia</taxon>
    </lineage>
</organism>
<gene>
    <name evidence="2" type="ORF">FAA97_11385</name>
</gene>
<name>A0A4S8P307_9HYPH</name>
<dbReference type="OrthoDB" id="8370852at2"/>
<sequence>MRIETGLSNSYQSRHVPSTATMEEAAPETAAQSSGRLMNPSTFSSTLLSTQLSAALWTVEGSRSKGSTPHGTHGTPSRDLNEMSRIQMVEAAYREHDAPSLYGEF</sequence>
<evidence type="ECO:0000313" key="2">
    <source>
        <dbReference type="EMBL" id="THV23202.1"/>
    </source>
</evidence>
<feature type="compositionally biased region" description="Low complexity" evidence="1">
    <location>
        <begin position="19"/>
        <end position="31"/>
    </location>
</feature>
<dbReference type="EMBL" id="STGV01000003">
    <property type="protein sequence ID" value="THV23202.1"/>
    <property type="molecule type" value="Genomic_DNA"/>
</dbReference>
<feature type="region of interest" description="Disordered" evidence="1">
    <location>
        <begin position="1"/>
        <end position="42"/>
    </location>
</feature>
<proteinExistence type="predicted"/>
<protein>
    <submittedName>
        <fullName evidence="2">Uncharacterized protein</fullName>
    </submittedName>
</protein>
<accession>A0A4S8P307</accession>
<reference evidence="2 3" key="1">
    <citation type="submission" date="2019-04" db="EMBL/GenBank/DDBJ databases">
        <title>Genome sequence of strain shin9-1.</title>
        <authorList>
            <person name="Gao J."/>
            <person name="Sun J."/>
        </authorList>
    </citation>
    <scope>NUCLEOTIDE SEQUENCE [LARGE SCALE GENOMIC DNA]</scope>
    <source>
        <strain evidence="3">shin9-1</strain>
    </source>
</reference>
<dbReference type="AlphaFoldDB" id="A0A4S8P307"/>
<comment type="caution">
    <text evidence="2">The sequence shown here is derived from an EMBL/GenBank/DDBJ whole genome shotgun (WGS) entry which is preliminary data.</text>
</comment>
<evidence type="ECO:0000256" key="1">
    <source>
        <dbReference type="SAM" id="MobiDB-lite"/>
    </source>
</evidence>
<feature type="compositionally biased region" description="Polar residues" evidence="1">
    <location>
        <begin position="1"/>
        <end position="18"/>
    </location>
</feature>
<dbReference type="RefSeq" id="WP_136598644.1">
    <property type="nucleotide sequence ID" value="NZ_STGV01000003.1"/>
</dbReference>
<dbReference type="Proteomes" id="UP000308828">
    <property type="component" value="Unassembled WGS sequence"/>
</dbReference>
<feature type="region of interest" description="Disordered" evidence="1">
    <location>
        <begin position="59"/>
        <end position="82"/>
    </location>
</feature>